<evidence type="ECO:0000256" key="3">
    <source>
        <dbReference type="ARBA" id="ARBA00022475"/>
    </source>
</evidence>
<evidence type="ECO:0000259" key="8">
    <source>
        <dbReference type="Pfam" id="PF09335"/>
    </source>
</evidence>
<evidence type="ECO:0000313" key="9">
    <source>
        <dbReference type="EMBL" id="HIU23250.1"/>
    </source>
</evidence>
<comment type="subcellular location">
    <subcellularLocation>
        <location evidence="1">Cell membrane</location>
        <topology evidence="1">Multi-pass membrane protein</topology>
    </subcellularLocation>
</comment>
<feature type="transmembrane region" description="Helical" evidence="7">
    <location>
        <begin position="12"/>
        <end position="30"/>
    </location>
</feature>
<feature type="transmembrane region" description="Helical" evidence="7">
    <location>
        <begin position="50"/>
        <end position="72"/>
    </location>
</feature>
<dbReference type="GO" id="GO:0005886">
    <property type="term" value="C:plasma membrane"/>
    <property type="evidence" value="ECO:0007669"/>
    <property type="project" value="UniProtKB-SubCell"/>
</dbReference>
<comment type="caution">
    <text evidence="9">The sequence shown here is derived from an EMBL/GenBank/DDBJ whole genome shotgun (WGS) entry which is preliminary data.</text>
</comment>
<dbReference type="Pfam" id="PF09335">
    <property type="entry name" value="VTT_dom"/>
    <property type="match status" value="1"/>
</dbReference>
<evidence type="ECO:0000313" key="10">
    <source>
        <dbReference type="Proteomes" id="UP000824087"/>
    </source>
</evidence>
<proteinExistence type="inferred from homology"/>
<dbReference type="InterPro" id="IPR032816">
    <property type="entry name" value="VTT_dom"/>
</dbReference>
<keyword evidence="4 7" id="KW-0812">Transmembrane</keyword>
<gene>
    <name evidence="9" type="ORF">IAD49_06685</name>
</gene>
<evidence type="ECO:0000256" key="4">
    <source>
        <dbReference type="ARBA" id="ARBA00022692"/>
    </source>
</evidence>
<reference evidence="9" key="1">
    <citation type="submission" date="2020-10" db="EMBL/GenBank/DDBJ databases">
        <authorList>
            <person name="Gilroy R."/>
        </authorList>
    </citation>
    <scope>NUCLEOTIDE SEQUENCE</scope>
    <source>
        <strain evidence="9">CHK197-8231</strain>
    </source>
</reference>
<feature type="transmembrane region" description="Helical" evidence="7">
    <location>
        <begin position="176"/>
        <end position="196"/>
    </location>
</feature>
<keyword evidence="3" id="KW-1003">Cell membrane</keyword>
<evidence type="ECO:0000256" key="1">
    <source>
        <dbReference type="ARBA" id="ARBA00004651"/>
    </source>
</evidence>
<feature type="transmembrane region" description="Helical" evidence="7">
    <location>
        <begin position="141"/>
        <end position="164"/>
    </location>
</feature>
<dbReference type="AlphaFoldDB" id="A0A9D1HXU7"/>
<feature type="domain" description="VTT" evidence="8">
    <location>
        <begin position="30"/>
        <end position="161"/>
    </location>
</feature>
<evidence type="ECO:0000256" key="5">
    <source>
        <dbReference type="ARBA" id="ARBA00022989"/>
    </source>
</evidence>
<dbReference type="InterPro" id="IPR051311">
    <property type="entry name" value="DedA_domain"/>
</dbReference>
<accession>A0A9D1HXU7</accession>
<evidence type="ECO:0000256" key="2">
    <source>
        <dbReference type="ARBA" id="ARBA00010792"/>
    </source>
</evidence>
<dbReference type="Proteomes" id="UP000824087">
    <property type="component" value="Unassembled WGS sequence"/>
</dbReference>
<protein>
    <submittedName>
        <fullName evidence="9">DedA family protein</fullName>
    </submittedName>
</protein>
<dbReference type="EMBL" id="DVML01000040">
    <property type="protein sequence ID" value="HIU23250.1"/>
    <property type="molecule type" value="Genomic_DNA"/>
</dbReference>
<keyword evidence="6 7" id="KW-0472">Membrane</keyword>
<dbReference type="PANTHER" id="PTHR42709">
    <property type="entry name" value="ALKALINE PHOSPHATASE LIKE PROTEIN"/>
    <property type="match status" value="1"/>
</dbReference>
<comment type="similarity">
    <text evidence="2">Belongs to the DedA family.</text>
</comment>
<keyword evidence="5 7" id="KW-1133">Transmembrane helix</keyword>
<organism evidence="9 10">
    <name type="scientific">Candidatus Fimihabitans intestinipullorum</name>
    <dbReference type="NCBI Taxonomy" id="2840820"/>
    <lineage>
        <taxon>Bacteria</taxon>
        <taxon>Bacillati</taxon>
        <taxon>Mycoplasmatota</taxon>
        <taxon>Mycoplasmatota incertae sedis</taxon>
        <taxon>Candidatus Fimihabitans</taxon>
    </lineage>
</organism>
<dbReference type="PANTHER" id="PTHR42709:SF6">
    <property type="entry name" value="UNDECAPRENYL PHOSPHATE TRANSPORTER A"/>
    <property type="match status" value="1"/>
</dbReference>
<evidence type="ECO:0000256" key="6">
    <source>
        <dbReference type="ARBA" id="ARBA00023136"/>
    </source>
</evidence>
<name>A0A9D1HXU7_9BACT</name>
<reference evidence="9" key="2">
    <citation type="journal article" date="2021" name="PeerJ">
        <title>Extensive microbial diversity within the chicken gut microbiome revealed by metagenomics and culture.</title>
        <authorList>
            <person name="Gilroy R."/>
            <person name="Ravi A."/>
            <person name="Getino M."/>
            <person name="Pursley I."/>
            <person name="Horton D.L."/>
            <person name="Alikhan N.F."/>
            <person name="Baker D."/>
            <person name="Gharbi K."/>
            <person name="Hall N."/>
            <person name="Watson M."/>
            <person name="Adriaenssens E.M."/>
            <person name="Foster-Nyarko E."/>
            <person name="Jarju S."/>
            <person name="Secka A."/>
            <person name="Antonio M."/>
            <person name="Oren A."/>
            <person name="Chaudhuri R.R."/>
            <person name="La Ragione R."/>
            <person name="Hildebrand F."/>
            <person name="Pallen M.J."/>
        </authorList>
    </citation>
    <scope>NUCLEOTIDE SEQUENCE</scope>
    <source>
        <strain evidence="9">CHK197-8231</strain>
    </source>
</reference>
<sequence length="204" mass="22894">MQQFIIDLMNQWGYLGVSFLIALENIFPPIPSEVILTFGGFMTTTTNLNIVGMVIASTIGSVIGAIILYLIGSLVSEKTLEKWLTGKIGKILHIKLKDIRKAEKWFDEKGIFTVFFCRFIPVVRSLISIPAGIARMKWGPFLLFTTLGSLIWNTVLISLGSIAGEHWETIVSYVSAYSKVGFAILIVVIVIAYLWYRKKTNKQK</sequence>
<evidence type="ECO:0000256" key="7">
    <source>
        <dbReference type="SAM" id="Phobius"/>
    </source>
</evidence>